<evidence type="ECO:0000259" key="1">
    <source>
        <dbReference type="Pfam" id="PF25325"/>
    </source>
</evidence>
<keyword evidence="3" id="KW-1185">Reference proteome</keyword>
<dbReference type="Proteomes" id="UP000604046">
    <property type="component" value="Unassembled WGS sequence"/>
</dbReference>
<evidence type="ECO:0000313" key="2">
    <source>
        <dbReference type="EMBL" id="CAE7226612.1"/>
    </source>
</evidence>
<dbReference type="OrthoDB" id="2096280at2759"/>
<feature type="domain" description="EFHB C-terminal EF-hand" evidence="1">
    <location>
        <begin position="60"/>
        <end position="130"/>
    </location>
</feature>
<evidence type="ECO:0000313" key="3">
    <source>
        <dbReference type="Proteomes" id="UP000604046"/>
    </source>
</evidence>
<comment type="caution">
    <text evidence="2">The sequence shown here is derived from an EMBL/GenBank/DDBJ whole genome shotgun (WGS) entry which is preliminary data.</text>
</comment>
<sequence length="135" mass="14509">MLQTLLPDADLGKCLTAGRRNYETDPRGVPSVRFDKTAPPLEKRSVANATNYGDDLHAGSLITPTRFQSLGVHPQDFLQKRPVAEVASLLRGAGFCAEEQKLEAILTRAGCEDGAGRASLEDALGAIEEWLSTEG</sequence>
<dbReference type="EMBL" id="CAJNDS010000668">
    <property type="protein sequence ID" value="CAE7226612.1"/>
    <property type="molecule type" value="Genomic_DNA"/>
</dbReference>
<protein>
    <submittedName>
        <fullName evidence="2">Efhb protein</fullName>
    </submittedName>
</protein>
<dbReference type="AlphaFoldDB" id="A0A812KCP1"/>
<dbReference type="Pfam" id="PF25325">
    <property type="entry name" value="EF-hand_EFHB_C"/>
    <property type="match status" value="1"/>
</dbReference>
<dbReference type="InterPro" id="IPR057428">
    <property type="entry name" value="EFHB_EF-hand_C"/>
</dbReference>
<proteinExistence type="predicted"/>
<reference evidence="2" key="1">
    <citation type="submission" date="2021-02" db="EMBL/GenBank/DDBJ databases">
        <authorList>
            <person name="Dougan E. K."/>
            <person name="Rhodes N."/>
            <person name="Thang M."/>
            <person name="Chan C."/>
        </authorList>
    </citation>
    <scope>NUCLEOTIDE SEQUENCE</scope>
</reference>
<accession>A0A812KCP1</accession>
<organism evidence="2 3">
    <name type="scientific">Symbiodinium natans</name>
    <dbReference type="NCBI Taxonomy" id="878477"/>
    <lineage>
        <taxon>Eukaryota</taxon>
        <taxon>Sar</taxon>
        <taxon>Alveolata</taxon>
        <taxon>Dinophyceae</taxon>
        <taxon>Suessiales</taxon>
        <taxon>Symbiodiniaceae</taxon>
        <taxon>Symbiodinium</taxon>
    </lineage>
</organism>
<name>A0A812KCP1_9DINO</name>
<gene>
    <name evidence="2" type="primary">Efhb</name>
    <name evidence="2" type="ORF">SNAT2548_LOCUS8838</name>
</gene>